<dbReference type="AlphaFoldDB" id="X0W3H6"/>
<organism evidence="1">
    <name type="scientific">marine sediment metagenome</name>
    <dbReference type="NCBI Taxonomy" id="412755"/>
    <lineage>
        <taxon>unclassified sequences</taxon>
        <taxon>metagenomes</taxon>
        <taxon>ecological metagenomes</taxon>
    </lineage>
</organism>
<feature type="non-terminal residue" evidence="1">
    <location>
        <position position="130"/>
    </location>
</feature>
<protein>
    <submittedName>
        <fullName evidence="1">Uncharacterized protein</fullName>
    </submittedName>
</protein>
<evidence type="ECO:0000313" key="1">
    <source>
        <dbReference type="EMBL" id="GAG17882.1"/>
    </source>
</evidence>
<name>X0W3H6_9ZZZZ</name>
<accession>X0W3H6</accession>
<reference evidence="1" key="1">
    <citation type="journal article" date="2014" name="Front. Microbiol.">
        <title>High frequency of phylogenetically diverse reductive dehalogenase-homologous genes in deep subseafloor sedimentary metagenomes.</title>
        <authorList>
            <person name="Kawai M."/>
            <person name="Futagami T."/>
            <person name="Toyoda A."/>
            <person name="Takaki Y."/>
            <person name="Nishi S."/>
            <person name="Hori S."/>
            <person name="Arai W."/>
            <person name="Tsubouchi T."/>
            <person name="Morono Y."/>
            <person name="Uchiyama I."/>
            <person name="Ito T."/>
            <person name="Fujiyama A."/>
            <person name="Inagaki F."/>
            <person name="Takami H."/>
        </authorList>
    </citation>
    <scope>NUCLEOTIDE SEQUENCE</scope>
    <source>
        <strain evidence="1">Expedition CK06-06</strain>
    </source>
</reference>
<gene>
    <name evidence="1" type="ORF">S01H1_50783</name>
</gene>
<dbReference type="EMBL" id="BARS01032735">
    <property type="protein sequence ID" value="GAG17882.1"/>
    <property type="molecule type" value="Genomic_DNA"/>
</dbReference>
<proteinExistence type="predicted"/>
<comment type="caution">
    <text evidence="1">The sequence shown here is derived from an EMBL/GenBank/DDBJ whole genome shotgun (WGS) entry which is preliminary data.</text>
</comment>
<sequence length="130" mass="14629">MLQTTPDSESRICTKCGNTKSLAQFRRRHAGTEIRHAHCNECRNILSRVATAKKRFRDTRGFVSAANRARDVQQVSSLLSAILPRFGGMVGLANEMARWYKESAPGSIIRGRLINLPIHLMILLEPERQA</sequence>